<dbReference type="Gene3D" id="2.60.40.10">
    <property type="entry name" value="Immunoglobulins"/>
    <property type="match status" value="1"/>
</dbReference>
<name>A0A645CGG1_9ZZZZ</name>
<dbReference type="AlphaFoldDB" id="A0A645CGG1"/>
<dbReference type="EMBL" id="VSSQ01026968">
    <property type="protein sequence ID" value="MPM75942.1"/>
    <property type="molecule type" value="Genomic_DNA"/>
</dbReference>
<accession>A0A645CGG1</accession>
<dbReference type="InterPro" id="IPR032350">
    <property type="entry name" value="Nbr1_FW"/>
</dbReference>
<proteinExistence type="predicted"/>
<dbReference type="Pfam" id="PF16158">
    <property type="entry name" value="N_BRCA1_IG"/>
    <property type="match status" value="1"/>
</dbReference>
<reference evidence="2" key="1">
    <citation type="submission" date="2019-08" db="EMBL/GenBank/DDBJ databases">
        <authorList>
            <person name="Kucharzyk K."/>
            <person name="Murdoch R.W."/>
            <person name="Higgins S."/>
            <person name="Loffler F."/>
        </authorList>
    </citation>
    <scope>NUCLEOTIDE SEQUENCE</scope>
</reference>
<dbReference type="InterPro" id="IPR013783">
    <property type="entry name" value="Ig-like_fold"/>
</dbReference>
<feature type="domain" description="Nbr1 FW" evidence="1">
    <location>
        <begin position="13"/>
        <end position="58"/>
    </location>
</feature>
<gene>
    <name evidence="2" type="ORF">SDC9_122937</name>
</gene>
<organism evidence="2">
    <name type="scientific">bioreactor metagenome</name>
    <dbReference type="NCBI Taxonomy" id="1076179"/>
    <lineage>
        <taxon>unclassified sequences</taxon>
        <taxon>metagenomes</taxon>
        <taxon>ecological metagenomes</taxon>
    </lineage>
</organism>
<sequence length="100" mass="10132">MTGGNNTLSVDLPKEVKPGETIEISVNFIAPANLGSYTSWWRMLNANGAVFGDPFSVVFAVGSSSATVAVTATPATTSAVTATPTTEATVAPTTEPTATP</sequence>
<evidence type="ECO:0000259" key="1">
    <source>
        <dbReference type="Pfam" id="PF16158"/>
    </source>
</evidence>
<protein>
    <recommendedName>
        <fullName evidence="1">Nbr1 FW domain-containing protein</fullName>
    </recommendedName>
</protein>
<evidence type="ECO:0000313" key="2">
    <source>
        <dbReference type="EMBL" id="MPM75942.1"/>
    </source>
</evidence>
<comment type="caution">
    <text evidence="2">The sequence shown here is derived from an EMBL/GenBank/DDBJ whole genome shotgun (WGS) entry which is preliminary data.</text>
</comment>